<keyword evidence="7" id="KW-1185">Reference proteome</keyword>
<keyword evidence="3 5" id="KW-1133">Transmembrane helix</keyword>
<dbReference type="PANTHER" id="PTHR42723">
    <property type="entry name" value="CHLOROPHYLL SYNTHASE"/>
    <property type="match status" value="1"/>
</dbReference>
<organism evidence="6 7">
    <name type="scientific">Candidatus Viridilinea mediisalina</name>
    <dbReference type="NCBI Taxonomy" id="2024553"/>
    <lineage>
        <taxon>Bacteria</taxon>
        <taxon>Bacillati</taxon>
        <taxon>Chloroflexota</taxon>
        <taxon>Chloroflexia</taxon>
        <taxon>Chloroflexales</taxon>
        <taxon>Chloroflexineae</taxon>
        <taxon>Oscillochloridaceae</taxon>
        <taxon>Candidatus Viridilinea</taxon>
    </lineage>
</organism>
<evidence type="ECO:0008006" key="8">
    <source>
        <dbReference type="Google" id="ProtNLM"/>
    </source>
</evidence>
<dbReference type="RefSeq" id="WP_097643490.1">
    <property type="nucleotide sequence ID" value="NZ_NQWI01000024.1"/>
</dbReference>
<proteinExistence type="predicted"/>
<name>A0A2A6RKW3_9CHLR</name>
<dbReference type="GO" id="GO:0016020">
    <property type="term" value="C:membrane"/>
    <property type="evidence" value="ECO:0007669"/>
    <property type="project" value="UniProtKB-SubCell"/>
</dbReference>
<evidence type="ECO:0000256" key="2">
    <source>
        <dbReference type="ARBA" id="ARBA00022692"/>
    </source>
</evidence>
<dbReference type="PANTHER" id="PTHR42723:SF1">
    <property type="entry name" value="CHLOROPHYLL SYNTHASE, CHLOROPLASTIC"/>
    <property type="match status" value="1"/>
</dbReference>
<dbReference type="Gene3D" id="1.20.120.1780">
    <property type="entry name" value="UbiA prenyltransferase"/>
    <property type="match status" value="1"/>
</dbReference>
<feature type="transmembrane region" description="Helical" evidence="5">
    <location>
        <begin position="104"/>
        <end position="123"/>
    </location>
</feature>
<feature type="transmembrane region" description="Helical" evidence="5">
    <location>
        <begin position="130"/>
        <end position="149"/>
    </location>
</feature>
<dbReference type="AlphaFoldDB" id="A0A2A6RKW3"/>
<feature type="transmembrane region" description="Helical" evidence="5">
    <location>
        <begin position="78"/>
        <end position="98"/>
    </location>
</feature>
<feature type="transmembrane region" description="Helical" evidence="5">
    <location>
        <begin position="225"/>
        <end position="245"/>
    </location>
</feature>
<gene>
    <name evidence="6" type="ORF">CJ255_07620</name>
</gene>
<evidence type="ECO:0000256" key="5">
    <source>
        <dbReference type="SAM" id="Phobius"/>
    </source>
</evidence>
<keyword evidence="4 5" id="KW-0472">Membrane</keyword>
<evidence type="ECO:0000256" key="1">
    <source>
        <dbReference type="ARBA" id="ARBA00004141"/>
    </source>
</evidence>
<comment type="caution">
    <text evidence="6">The sequence shown here is derived from an EMBL/GenBank/DDBJ whole genome shotgun (WGS) entry which is preliminary data.</text>
</comment>
<feature type="transmembrane region" description="Helical" evidence="5">
    <location>
        <begin position="39"/>
        <end position="57"/>
    </location>
</feature>
<keyword evidence="2 5" id="KW-0812">Transmembrane</keyword>
<feature type="transmembrane region" description="Helical" evidence="5">
    <location>
        <begin position="155"/>
        <end position="175"/>
    </location>
</feature>
<dbReference type="InterPro" id="IPR000537">
    <property type="entry name" value="UbiA_prenyltransferase"/>
</dbReference>
<reference evidence="7" key="1">
    <citation type="submission" date="2017-08" db="EMBL/GenBank/DDBJ databases">
        <authorList>
            <person name="Grouzdev D.S."/>
            <person name="Gaisin V.A."/>
            <person name="Rysina M.S."/>
            <person name="Gorlenko V.M."/>
        </authorList>
    </citation>
    <scope>NUCLEOTIDE SEQUENCE [LARGE SCALE GENOMIC DNA]</scope>
    <source>
        <strain evidence="7">Kir15-3F</strain>
    </source>
</reference>
<evidence type="ECO:0000256" key="3">
    <source>
        <dbReference type="ARBA" id="ARBA00022989"/>
    </source>
</evidence>
<protein>
    <recommendedName>
        <fullName evidence="8">Prenyltransferase</fullName>
    </recommendedName>
</protein>
<dbReference type="InterPro" id="IPR044878">
    <property type="entry name" value="UbiA_sf"/>
</dbReference>
<comment type="subcellular location">
    <subcellularLocation>
        <location evidence="1">Membrane</location>
        <topology evidence="1">Multi-pass membrane protein</topology>
    </subcellularLocation>
</comment>
<evidence type="ECO:0000313" key="7">
    <source>
        <dbReference type="Proteomes" id="UP000220527"/>
    </source>
</evidence>
<dbReference type="GO" id="GO:0016765">
    <property type="term" value="F:transferase activity, transferring alkyl or aryl (other than methyl) groups"/>
    <property type="evidence" value="ECO:0007669"/>
    <property type="project" value="InterPro"/>
</dbReference>
<dbReference type="InterPro" id="IPR050475">
    <property type="entry name" value="Prenyltransferase_related"/>
</dbReference>
<dbReference type="EMBL" id="NQWI01000024">
    <property type="protein sequence ID" value="PDW03682.1"/>
    <property type="molecule type" value="Genomic_DNA"/>
</dbReference>
<evidence type="ECO:0000256" key="4">
    <source>
        <dbReference type="ARBA" id="ARBA00023136"/>
    </source>
</evidence>
<sequence>MAWYLITFLRPHVALQAVLYALLGSMLSSMDGPQDGSVTWLALLALMAIVSFGFVINDYVDLELDRRNKPTRFLPAKLVSPGAARSVGMVLVATVLSLALWLPLALQVLVGFNLMLTAAYSLWLKRTVLLGNLSIAYLNSSILFYGALLAAGPTLLVWLVALSSMLYSLAQEVLYTVEDYAGDRDAGIVTTAIYLGLPHALSLVQGLLLLALLSTLLPLGLQLVSFWYALLLLVCVLLPLGLWIMPNLRSADAARITRACRAVKWVRVSSLVPFVSLVWL</sequence>
<evidence type="ECO:0000313" key="6">
    <source>
        <dbReference type="EMBL" id="PDW03682.1"/>
    </source>
</evidence>
<accession>A0A2A6RKW3</accession>
<feature type="transmembrane region" description="Helical" evidence="5">
    <location>
        <begin position="187"/>
        <end position="213"/>
    </location>
</feature>
<dbReference type="OrthoDB" id="508337at2"/>
<dbReference type="Gene3D" id="1.10.357.140">
    <property type="entry name" value="UbiA prenyltransferase"/>
    <property type="match status" value="1"/>
</dbReference>
<dbReference type="Pfam" id="PF01040">
    <property type="entry name" value="UbiA"/>
    <property type="match status" value="1"/>
</dbReference>
<dbReference type="Proteomes" id="UP000220527">
    <property type="component" value="Unassembled WGS sequence"/>
</dbReference>